<evidence type="ECO:0000313" key="3">
    <source>
        <dbReference type="Proteomes" id="UP001178507"/>
    </source>
</evidence>
<proteinExistence type="predicted"/>
<accession>A0AA36ILM8</accession>
<protein>
    <submittedName>
        <fullName evidence="2">Uncharacterized protein</fullName>
    </submittedName>
</protein>
<dbReference type="AlphaFoldDB" id="A0AA36ILM8"/>
<feature type="non-terminal residue" evidence="2">
    <location>
        <position position="171"/>
    </location>
</feature>
<gene>
    <name evidence="2" type="ORF">EVOR1521_LOCUS14737</name>
</gene>
<dbReference type="EMBL" id="CAUJNA010001788">
    <property type="protein sequence ID" value="CAJ1389036.1"/>
    <property type="molecule type" value="Genomic_DNA"/>
</dbReference>
<evidence type="ECO:0000256" key="1">
    <source>
        <dbReference type="SAM" id="SignalP"/>
    </source>
</evidence>
<keyword evidence="3" id="KW-1185">Reference proteome</keyword>
<feature type="signal peptide" evidence="1">
    <location>
        <begin position="1"/>
        <end position="17"/>
    </location>
</feature>
<organism evidence="2 3">
    <name type="scientific">Effrenium voratum</name>
    <dbReference type="NCBI Taxonomy" id="2562239"/>
    <lineage>
        <taxon>Eukaryota</taxon>
        <taxon>Sar</taxon>
        <taxon>Alveolata</taxon>
        <taxon>Dinophyceae</taxon>
        <taxon>Suessiales</taxon>
        <taxon>Symbiodiniaceae</taxon>
        <taxon>Effrenium</taxon>
    </lineage>
</organism>
<feature type="chain" id="PRO_5041205657" evidence="1">
    <location>
        <begin position="18"/>
        <end position="171"/>
    </location>
</feature>
<reference evidence="2" key="1">
    <citation type="submission" date="2023-08" db="EMBL/GenBank/DDBJ databases">
        <authorList>
            <person name="Chen Y."/>
            <person name="Shah S."/>
            <person name="Dougan E. K."/>
            <person name="Thang M."/>
            <person name="Chan C."/>
        </authorList>
    </citation>
    <scope>NUCLEOTIDE SEQUENCE</scope>
</reference>
<dbReference type="Proteomes" id="UP001178507">
    <property type="component" value="Unassembled WGS sequence"/>
</dbReference>
<evidence type="ECO:0000313" key="2">
    <source>
        <dbReference type="EMBL" id="CAJ1389036.1"/>
    </source>
</evidence>
<name>A0AA36ILM8_9DINO</name>
<keyword evidence="1" id="KW-0732">Signal</keyword>
<sequence length="171" mass="18827">MRVVLLLSTIYAVKSQAAEEDRLDFSYTPTNKLATSEHVVSGTISLNGTISPEIVSRLNWAAENALVQACGHGTKVLSSAILQLSWQARRGVDIKFHLLPRLGGGGDCSMTLVEASAGGYSPPFPLTGPNRKPTFRNMMQNELALLGYTALMSDYYMRLWRVTCSVRDIFR</sequence>
<comment type="caution">
    <text evidence="2">The sequence shown here is derived from an EMBL/GenBank/DDBJ whole genome shotgun (WGS) entry which is preliminary data.</text>
</comment>